<evidence type="ECO:0000256" key="1">
    <source>
        <dbReference type="ARBA" id="ARBA00022741"/>
    </source>
</evidence>
<gene>
    <name evidence="5" type="ORF">CHYS00102_LOCUS21995</name>
    <name evidence="6" type="ORF">CHYS00102_LOCUS21996</name>
</gene>
<dbReference type="Gene3D" id="3.30.200.20">
    <property type="entry name" value="Phosphorylase Kinase, domain 1"/>
    <property type="match status" value="1"/>
</dbReference>
<dbReference type="CDD" id="cd05117">
    <property type="entry name" value="STKc_CAMK"/>
    <property type="match status" value="1"/>
</dbReference>
<dbReference type="InterPro" id="IPR011009">
    <property type="entry name" value="Kinase-like_dom_sf"/>
</dbReference>
<dbReference type="EMBL" id="HBFR01030273">
    <property type="protein sequence ID" value="CAD8894782.1"/>
    <property type="molecule type" value="Transcribed_RNA"/>
</dbReference>
<dbReference type="FunFam" id="1.10.510.10:FF:000571">
    <property type="entry name" value="Maternal embryonic leucine zipper kinase"/>
    <property type="match status" value="1"/>
</dbReference>
<dbReference type="PROSITE" id="PS00108">
    <property type="entry name" value="PROTEIN_KINASE_ST"/>
    <property type="match status" value="1"/>
</dbReference>
<dbReference type="Gene3D" id="1.10.510.10">
    <property type="entry name" value="Transferase(Phosphotransferase) domain 1"/>
    <property type="match status" value="1"/>
</dbReference>
<dbReference type="InterPro" id="IPR000719">
    <property type="entry name" value="Prot_kinase_dom"/>
</dbReference>
<evidence type="ECO:0000313" key="6">
    <source>
        <dbReference type="EMBL" id="CAD8894782.1"/>
    </source>
</evidence>
<dbReference type="PROSITE" id="PS00107">
    <property type="entry name" value="PROTEIN_KINASE_ATP"/>
    <property type="match status" value="1"/>
</dbReference>
<dbReference type="PANTHER" id="PTHR24347">
    <property type="entry name" value="SERINE/THREONINE-PROTEIN KINASE"/>
    <property type="match status" value="1"/>
</dbReference>
<accession>A0A6U5JHM0</accession>
<feature type="binding site" evidence="3">
    <location>
        <position position="289"/>
    </location>
    <ligand>
        <name>ATP</name>
        <dbReference type="ChEBI" id="CHEBI:30616"/>
    </ligand>
</feature>
<evidence type="ECO:0000256" key="2">
    <source>
        <dbReference type="ARBA" id="ARBA00022840"/>
    </source>
</evidence>
<dbReference type="SUPFAM" id="SSF56112">
    <property type="entry name" value="Protein kinase-like (PK-like)"/>
    <property type="match status" value="1"/>
</dbReference>
<proteinExistence type="predicted"/>
<dbReference type="Pfam" id="PF00069">
    <property type="entry name" value="Pkinase"/>
    <property type="match status" value="1"/>
</dbReference>
<dbReference type="PROSITE" id="PS50011">
    <property type="entry name" value="PROTEIN_KINASE_DOM"/>
    <property type="match status" value="1"/>
</dbReference>
<dbReference type="EMBL" id="HBFR01030272">
    <property type="protein sequence ID" value="CAD8894781.1"/>
    <property type="molecule type" value="Transcribed_RNA"/>
</dbReference>
<name>A0A6U5JHM0_9STRA</name>
<dbReference type="InterPro" id="IPR008271">
    <property type="entry name" value="Ser/Thr_kinase_AS"/>
</dbReference>
<dbReference type="InterPro" id="IPR017441">
    <property type="entry name" value="Protein_kinase_ATP_BS"/>
</dbReference>
<keyword evidence="2 3" id="KW-0067">ATP-binding</keyword>
<dbReference type="AlphaFoldDB" id="A0A6U5JHM0"/>
<evidence type="ECO:0000256" key="3">
    <source>
        <dbReference type="PROSITE-ProRule" id="PRU10141"/>
    </source>
</evidence>
<dbReference type="SMART" id="SM00220">
    <property type="entry name" value="S_TKc"/>
    <property type="match status" value="1"/>
</dbReference>
<feature type="domain" description="Protein kinase" evidence="4">
    <location>
        <begin position="260"/>
        <end position="528"/>
    </location>
</feature>
<dbReference type="GO" id="GO:0005524">
    <property type="term" value="F:ATP binding"/>
    <property type="evidence" value="ECO:0007669"/>
    <property type="project" value="UniProtKB-UniRule"/>
</dbReference>
<organism evidence="5">
    <name type="scientific">Corethron hystrix</name>
    <dbReference type="NCBI Taxonomy" id="216773"/>
    <lineage>
        <taxon>Eukaryota</taxon>
        <taxon>Sar</taxon>
        <taxon>Stramenopiles</taxon>
        <taxon>Ochrophyta</taxon>
        <taxon>Bacillariophyta</taxon>
        <taxon>Coscinodiscophyceae</taxon>
        <taxon>Corethrophycidae</taxon>
        <taxon>Corethrales</taxon>
        <taxon>Corethraceae</taxon>
        <taxon>Corethron</taxon>
    </lineage>
</organism>
<keyword evidence="1 3" id="KW-0547">Nucleotide-binding</keyword>
<sequence>MNKMRPPLAQNPPARSSPVLKSVDVLSAGMTRSMTLSSSSSVWSSFSDNNSSGSGGGVLGVGGISSQADPADYDTCIPQHFHFEYLSSLAPPSYMSVSSAGGSSDLRRYGGDDEDDIDEDEDVIWKMRKGKQGGNGTKKSVSFIPRIRTRKKHTISNWKSNVVDGEEISSSSETVGTKEYTKTKSWAARAFAKKIPRKGDGNGIGTIRHGRSATVSKIIRKAAKTVGDFRGGGRRGRRRDLTYYSDRSFEDHTRIFEKRYKLRKLLGTGGFSVVHKCTHRFTNRAYAVKSVSIAPLGPKDLELLRSEIEVLRSLPHHPRIAAFIDVYHGGAEREGGSPIFSDVCRIIVEYVRGGDLFGRLEEKGAYEEHRARKICNSLFEGVKVCHDHGIVHRDLKLENILLVSKENDVDIKICDFGCAGFFDGKKLLMEQCGTFSYMAPEIILGMPYGFCVDIWSLGVIVYAILSGGHPFSDDEARAVRQIVGGNYSMEKGSWEHISPAAKELVRAMLTVEPRKRSDIDSLSQHAWLRATPLSEDNGRNTPSQTASLRGLKVPKRRTFRSFGAARDTDDDRDVRSRALSFRRLKVPVPKRKMVRSLGPAKDAG</sequence>
<evidence type="ECO:0000313" key="5">
    <source>
        <dbReference type="EMBL" id="CAD8894781.1"/>
    </source>
</evidence>
<reference evidence="5" key="1">
    <citation type="submission" date="2021-01" db="EMBL/GenBank/DDBJ databases">
        <authorList>
            <person name="Corre E."/>
            <person name="Pelletier E."/>
            <person name="Niang G."/>
            <person name="Scheremetjew M."/>
            <person name="Finn R."/>
            <person name="Kale V."/>
            <person name="Holt S."/>
            <person name="Cochrane G."/>
            <person name="Meng A."/>
            <person name="Brown T."/>
            <person name="Cohen L."/>
        </authorList>
    </citation>
    <scope>NUCLEOTIDE SEQUENCE</scope>
    <source>
        <strain evidence="5">308</strain>
    </source>
</reference>
<protein>
    <recommendedName>
        <fullName evidence="4">Protein kinase domain-containing protein</fullName>
    </recommendedName>
</protein>
<dbReference type="GO" id="GO:0004672">
    <property type="term" value="F:protein kinase activity"/>
    <property type="evidence" value="ECO:0007669"/>
    <property type="project" value="InterPro"/>
</dbReference>
<evidence type="ECO:0000259" key="4">
    <source>
        <dbReference type="PROSITE" id="PS50011"/>
    </source>
</evidence>